<dbReference type="SUPFAM" id="SSF53067">
    <property type="entry name" value="Actin-like ATPase domain"/>
    <property type="match status" value="1"/>
</dbReference>
<dbReference type="Gene3D" id="3.30.420.40">
    <property type="match status" value="2"/>
</dbReference>
<comment type="cofactor">
    <cofactor evidence="1">
        <name>[4Fe-4S] cluster</name>
        <dbReference type="ChEBI" id="CHEBI:49883"/>
    </cofactor>
</comment>
<dbReference type="GO" id="GO:0051536">
    <property type="term" value="F:iron-sulfur cluster binding"/>
    <property type="evidence" value="ECO:0007669"/>
    <property type="project" value="UniProtKB-KW"/>
</dbReference>
<dbReference type="GO" id="GO:0046872">
    <property type="term" value="F:metal ion binding"/>
    <property type="evidence" value="ECO:0007669"/>
    <property type="project" value="UniProtKB-KW"/>
</dbReference>
<dbReference type="Pfam" id="PF01869">
    <property type="entry name" value="BcrAD_BadFG"/>
    <property type="match status" value="1"/>
</dbReference>
<keyword evidence="2" id="KW-0479">Metal-binding</keyword>
<evidence type="ECO:0000259" key="5">
    <source>
        <dbReference type="Pfam" id="PF01869"/>
    </source>
</evidence>
<dbReference type="NCBIfam" id="TIGR00241">
    <property type="entry name" value="CoA_E_activ"/>
    <property type="match status" value="1"/>
</dbReference>
<evidence type="ECO:0000256" key="2">
    <source>
        <dbReference type="ARBA" id="ARBA00022723"/>
    </source>
</evidence>
<evidence type="ECO:0000256" key="4">
    <source>
        <dbReference type="ARBA" id="ARBA00023014"/>
    </source>
</evidence>
<dbReference type="EMBL" id="LAZR01026934">
    <property type="protein sequence ID" value="KKL67229.1"/>
    <property type="molecule type" value="Genomic_DNA"/>
</dbReference>
<dbReference type="InterPro" id="IPR002731">
    <property type="entry name" value="ATPase_BadF"/>
</dbReference>
<name>A0A0F9DZQ7_9ZZZZ</name>
<protein>
    <recommendedName>
        <fullName evidence="5">ATPase BadF/BadG/BcrA/BcrD type domain-containing protein</fullName>
    </recommendedName>
</protein>
<dbReference type="PANTHER" id="PTHR32329:SF7">
    <property type="entry name" value="ACTIVATOR OF 2-HYDROXYACYL-COA-HYDRATASE"/>
    <property type="match status" value="1"/>
</dbReference>
<comment type="caution">
    <text evidence="6">The sequence shown here is derived from an EMBL/GenBank/DDBJ whole genome shotgun (WGS) entry which is preliminary data.</text>
</comment>
<keyword evidence="4" id="KW-0411">Iron-sulfur</keyword>
<dbReference type="InterPro" id="IPR008275">
    <property type="entry name" value="CoA_E_activase_dom"/>
</dbReference>
<keyword evidence="3" id="KW-0408">Iron</keyword>
<dbReference type="InterPro" id="IPR051805">
    <property type="entry name" value="Dehydratase_Activator_Redct"/>
</dbReference>
<feature type="domain" description="ATPase BadF/BadG/BcrA/BcrD type" evidence="5">
    <location>
        <begin position="32"/>
        <end position="286"/>
    </location>
</feature>
<dbReference type="PANTHER" id="PTHR32329">
    <property type="entry name" value="BIFUNCTIONAL PROTEIN [INCLUDES 2-HYDROXYACYL-COA DEHYDRATASE (N-TER) AND ITS ACTIVATOR DOMAIN (C_TERM)-RELATED"/>
    <property type="match status" value="1"/>
</dbReference>
<dbReference type="CDD" id="cd24035">
    <property type="entry name" value="ASKHA_NBD_O66634-like_rpt2"/>
    <property type="match status" value="1"/>
</dbReference>
<evidence type="ECO:0000256" key="3">
    <source>
        <dbReference type="ARBA" id="ARBA00023004"/>
    </source>
</evidence>
<sequence length="353" mass="38653">MYSNITHIEIVKIMVQVSDKIIKDDGKSDAFLGIDIGSVTCKFVLMDLDGTFLTSVFLRNRGSPIESAKAGMEQLKSKIEQSEELLGYAIRSCGTTGSARYLTKAVVGGDLAKTEIIAHAVATQSLYPDVSTILEIGGQDSKIIILRDGIIVDFAMNSICAAGTGSFLDHQSSRLGIPIEEFGDYAVKSTNPVSIAGRCTVFAESDMIHKQNAGYSREDIIAGLCDSLVRNYMNNLTKGKELDDPIVFQGGVSYNKGIIEAFERHLERKIIVPKYNVLMGALGMAILVRDYYLDHPTETLFRGLDVGDIEFKTSAFLCGDCANNCTIVQVKMPQDENKVIARWGSRCGKWSVF</sequence>
<dbReference type="InterPro" id="IPR043129">
    <property type="entry name" value="ATPase_NBD"/>
</dbReference>
<proteinExistence type="predicted"/>
<evidence type="ECO:0000313" key="6">
    <source>
        <dbReference type="EMBL" id="KKL67229.1"/>
    </source>
</evidence>
<evidence type="ECO:0000256" key="1">
    <source>
        <dbReference type="ARBA" id="ARBA00001966"/>
    </source>
</evidence>
<reference evidence="6" key="1">
    <citation type="journal article" date="2015" name="Nature">
        <title>Complex archaea that bridge the gap between prokaryotes and eukaryotes.</title>
        <authorList>
            <person name="Spang A."/>
            <person name="Saw J.H."/>
            <person name="Jorgensen S.L."/>
            <person name="Zaremba-Niedzwiedzka K."/>
            <person name="Martijn J."/>
            <person name="Lind A.E."/>
            <person name="van Eijk R."/>
            <person name="Schleper C."/>
            <person name="Guy L."/>
            <person name="Ettema T.J."/>
        </authorList>
    </citation>
    <scope>NUCLEOTIDE SEQUENCE</scope>
</reference>
<gene>
    <name evidence="6" type="ORF">LCGC14_2137060</name>
</gene>
<accession>A0A0F9DZQ7</accession>
<dbReference type="AlphaFoldDB" id="A0A0F9DZQ7"/>
<organism evidence="6">
    <name type="scientific">marine sediment metagenome</name>
    <dbReference type="NCBI Taxonomy" id="412755"/>
    <lineage>
        <taxon>unclassified sequences</taxon>
        <taxon>metagenomes</taxon>
        <taxon>ecological metagenomes</taxon>
    </lineage>
</organism>